<feature type="compositionally biased region" description="Acidic residues" evidence="1">
    <location>
        <begin position="46"/>
        <end position="80"/>
    </location>
</feature>
<keyword evidence="3" id="KW-1185">Reference proteome</keyword>
<sequence>MSMYQPLDVCINKPFKNQLCKIWYKWIANGSNSITKKENLKRANEDEIEDFDDESNKDDEYDDAEFDSDESNDDESDGDESNNRVSK</sequence>
<dbReference type="EMBL" id="CAJVQB010016246">
    <property type="protein sequence ID" value="CAG8779003.1"/>
    <property type="molecule type" value="Genomic_DNA"/>
</dbReference>
<dbReference type="Proteomes" id="UP000789901">
    <property type="component" value="Unassembled WGS sequence"/>
</dbReference>
<comment type="caution">
    <text evidence="2">The sequence shown here is derived from an EMBL/GenBank/DDBJ whole genome shotgun (WGS) entry which is preliminary data.</text>
</comment>
<organism evidence="2 3">
    <name type="scientific">Gigaspora margarita</name>
    <dbReference type="NCBI Taxonomy" id="4874"/>
    <lineage>
        <taxon>Eukaryota</taxon>
        <taxon>Fungi</taxon>
        <taxon>Fungi incertae sedis</taxon>
        <taxon>Mucoromycota</taxon>
        <taxon>Glomeromycotina</taxon>
        <taxon>Glomeromycetes</taxon>
        <taxon>Diversisporales</taxon>
        <taxon>Gigasporaceae</taxon>
        <taxon>Gigaspora</taxon>
    </lineage>
</organism>
<proteinExistence type="predicted"/>
<name>A0ABN7VJW8_GIGMA</name>
<evidence type="ECO:0000313" key="3">
    <source>
        <dbReference type="Proteomes" id="UP000789901"/>
    </source>
</evidence>
<evidence type="ECO:0000313" key="2">
    <source>
        <dbReference type="EMBL" id="CAG8779003.1"/>
    </source>
</evidence>
<accession>A0ABN7VJW8</accession>
<gene>
    <name evidence="2" type="ORF">GMARGA_LOCUS19452</name>
</gene>
<feature type="region of interest" description="Disordered" evidence="1">
    <location>
        <begin position="39"/>
        <end position="87"/>
    </location>
</feature>
<protein>
    <submittedName>
        <fullName evidence="2">2926_t:CDS:1</fullName>
    </submittedName>
</protein>
<evidence type="ECO:0000256" key="1">
    <source>
        <dbReference type="SAM" id="MobiDB-lite"/>
    </source>
</evidence>
<reference evidence="2 3" key="1">
    <citation type="submission" date="2021-06" db="EMBL/GenBank/DDBJ databases">
        <authorList>
            <person name="Kallberg Y."/>
            <person name="Tangrot J."/>
            <person name="Rosling A."/>
        </authorList>
    </citation>
    <scope>NUCLEOTIDE SEQUENCE [LARGE SCALE GENOMIC DNA]</scope>
    <source>
        <strain evidence="2 3">120-4 pot B 10/14</strain>
    </source>
</reference>